<proteinExistence type="predicted"/>
<evidence type="ECO:0000313" key="1">
    <source>
        <dbReference type="EMBL" id="GIY90448.1"/>
    </source>
</evidence>
<accession>A0AAV4X711</accession>
<comment type="caution">
    <text evidence="1">The sequence shown here is derived from an EMBL/GenBank/DDBJ whole genome shotgun (WGS) entry which is preliminary data.</text>
</comment>
<sequence>MMQSVLSNTFQTCVDEIGSLERDFGICRRGNRILRTLSQPIGDCMRGGEERAKWKSTTTPFLIEVEVIIESQIEQKTSTGQTSLSHRCNGLPKVQLTAFTTKTPYFHILRKGRERSIEQIADEKWYESNGI</sequence>
<name>A0AAV4X711_9ARAC</name>
<protein>
    <submittedName>
        <fullName evidence="1">Uncharacterized protein</fullName>
    </submittedName>
</protein>
<organism evidence="1 2">
    <name type="scientific">Caerostris darwini</name>
    <dbReference type="NCBI Taxonomy" id="1538125"/>
    <lineage>
        <taxon>Eukaryota</taxon>
        <taxon>Metazoa</taxon>
        <taxon>Ecdysozoa</taxon>
        <taxon>Arthropoda</taxon>
        <taxon>Chelicerata</taxon>
        <taxon>Arachnida</taxon>
        <taxon>Araneae</taxon>
        <taxon>Araneomorphae</taxon>
        <taxon>Entelegynae</taxon>
        <taxon>Araneoidea</taxon>
        <taxon>Araneidae</taxon>
        <taxon>Caerostris</taxon>
    </lineage>
</organism>
<dbReference type="AlphaFoldDB" id="A0AAV4X711"/>
<dbReference type="Proteomes" id="UP001054837">
    <property type="component" value="Unassembled WGS sequence"/>
</dbReference>
<keyword evidence="2" id="KW-1185">Reference proteome</keyword>
<dbReference type="EMBL" id="BPLQ01015713">
    <property type="protein sequence ID" value="GIY90448.1"/>
    <property type="molecule type" value="Genomic_DNA"/>
</dbReference>
<reference evidence="1 2" key="1">
    <citation type="submission" date="2021-06" db="EMBL/GenBank/DDBJ databases">
        <title>Caerostris darwini draft genome.</title>
        <authorList>
            <person name="Kono N."/>
            <person name="Arakawa K."/>
        </authorList>
    </citation>
    <scope>NUCLEOTIDE SEQUENCE [LARGE SCALE GENOMIC DNA]</scope>
</reference>
<gene>
    <name evidence="1" type="ORF">CDAR_194801</name>
</gene>
<evidence type="ECO:0000313" key="2">
    <source>
        <dbReference type="Proteomes" id="UP001054837"/>
    </source>
</evidence>